<dbReference type="HOGENOM" id="CLU_070788_0_0_0"/>
<dbReference type="Gene3D" id="3.30.460.40">
    <property type="match status" value="1"/>
</dbReference>
<evidence type="ECO:0000313" key="1">
    <source>
        <dbReference type="EMBL" id="ABF41865.1"/>
    </source>
</evidence>
<dbReference type="KEGG" id="aba:Acid345_2864"/>
<organism evidence="1 2">
    <name type="scientific">Koribacter versatilis (strain Ellin345)</name>
    <dbReference type="NCBI Taxonomy" id="204669"/>
    <lineage>
        <taxon>Bacteria</taxon>
        <taxon>Pseudomonadati</taxon>
        <taxon>Acidobacteriota</taxon>
        <taxon>Terriglobia</taxon>
        <taxon>Terriglobales</taxon>
        <taxon>Candidatus Korobacteraceae</taxon>
        <taxon>Candidatus Korobacter</taxon>
    </lineage>
</organism>
<protein>
    <recommendedName>
        <fullName evidence="3">Nucleotidyltransferase family protein</fullName>
    </recommendedName>
</protein>
<dbReference type="Proteomes" id="UP000002432">
    <property type="component" value="Chromosome"/>
</dbReference>
<dbReference type="SUPFAM" id="SSF81301">
    <property type="entry name" value="Nucleotidyltransferase"/>
    <property type="match status" value="1"/>
</dbReference>
<dbReference type="InterPro" id="IPR039498">
    <property type="entry name" value="NTP_transf_5"/>
</dbReference>
<dbReference type="eggNOG" id="COG4914">
    <property type="taxonomic scope" value="Bacteria"/>
</dbReference>
<dbReference type="AlphaFoldDB" id="Q1IMN5"/>
<evidence type="ECO:0008006" key="3">
    <source>
        <dbReference type="Google" id="ProtNLM"/>
    </source>
</evidence>
<reference evidence="1 2" key="1">
    <citation type="journal article" date="2009" name="Appl. Environ. Microbiol.">
        <title>Three genomes from the phylum Acidobacteria provide insight into the lifestyles of these microorganisms in soils.</title>
        <authorList>
            <person name="Ward N.L."/>
            <person name="Challacombe J.F."/>
            <person name="Janssen P.H."/>
            <person name="Henrissat B."/>
            <person name="Coutinho P.M."/>
            <person name="Wu M."/>
            <person name="Xie G."/>
            <person name="Haft D.H."/>
            <person name="Sait M."/>
            <person name="Badger J."/>
            <person name="Barabote R.D."/>
            <person name="Bradley B."/>
            <person name="Brettin T.S."/>
            <person name="Brinkac L.M."/>
            <person name="Bruce D."/>
            <person name="Creasy T."/>
            <person name="Daugherty S.C."/>
            <person name="Davidsen T.M."/>
            <person name="DeBoy R.T."/>
            <person name="Detter J.C."/>
            <person name="Dodson R.J."/>
            <person name="Durkin A.S."/>
            <person name="Ganapathy A."/>
            <person name="Gwinn-Giglio M."/>
            <person name="Han C.S."/>
            <person name="Khouri H."/>
            <person name="Kiss H."/>
            <person name="Kothari S.P."/>
            <person name="Madupu R."/>
            <person name="Nelson K.E."/>
            <person name="Nelson W.C."/>
            <person name="Paulsen I."/>
            <person name="Penn K."/>
            <person name="Ren Q."/>
            <person name="Rosovitz M.J."/>
            <person name="Selengut J.D."/>
            <person name="Shrivastava S."/>
            <person name="Sullivan S.A."/>
            <person name="Tapia R."/>
            <person name="Thompson L.S."/>
            <person name="Watkins K.L."/>
            <person name="Yang Q."/>
            <person name="Yu C."/>
            <person name="Zafar N."/>
            <person name="Zhou L."/>
            <person name="Kuske C.R."/>
        </authorList>
    </citation>
    <scope>NUCLEOTIDE SEQUENCE [LARGE SCALE GENOMIC DNA]</scope>
    <source>
        <strain evidence="1 2">Ellin345</strain>
    </source>
</reference>
<name>Q1IMN5_KORVE</name>
<dbReference type="EMBL" id="CP000360">
    <property type="protein sequence ID" value="ABF41865.1"/>
    <property type="molecule type" value="Genomic_DNA"/>
</dbReference>
<dbReference type="Pfam" id="PF14907">
    <property type="entry name" value="NTP_transf_5"/>
    <property type="match status" value="1"/>
</dbReference>
<dbReference type="EnsemblBacteria" id="ABF41865">
    <property type="protein sequence ID" value="ABF41865"/>
    <property type="gene ID" value="Acid345_2864"/>
</dbReference>
<sequence length="241" mass="27394">MNERGIPYAVSGAFALREHTGICRNTKDLDLFLPPQDVPLALDQLRKEGFETEVPDPVWLAKAHRDDFFVDLITGMSNGIVTVDNSWIANATPSQILGIPVKVLAAEELLVSKIFIAFRERFDGADIVHLIYGTRGRLKWNRVLELVGENWQLLLWALVLFNYVYPQEASAVPEDVWDSLLHRFHENLTTPNTMANFRGSLLDERMFAIDVNEWGLDNLLEESRRRREPKIPEDAASKPAA</sequence>
<evidence type="ECO:0000313" key="2">
    <source>
        <dbReference type="Proteomes" id="UP000002432"/>
    </source>
</evidence>
<dbReference type="STRING" id="204669.Acid345_2864"/>
<gene>
    <name evidence="1" type="ordered locus">Acid345_2864</name>
</gene>
<proteinExistence type="predicted"/>
<accession>Q1IMN5</accession>
<keyword evidence="2" id="KW-1185">Reference proteome</keyword>
<dbReference type="InterPro" id="IPR043519">
    <property type="entry name" value="NT_sf"/>
</dbReference>